<keyword evidence="5" id="KW-0238">DNA-binding</keyword>
<evidence type="ECO:0000256" key="5">
    <source>
        <dbReference type="ARBA" id="ARBA00023125"/>
    </source>
</evidence>
<reference evidence="9 10" key="1">
    <citation type="journal article" date="2023" name="Hortic Res">
        <title>Pangenome of water caltrop reveals structural variations and asymmetric subgenome divergence after allopolyploidization.</title>
        <authorList>
            <person name="Zhang X."/>
            <person name="Chen Y."/>
            <person name="Wang L."/>
            <person name="Yuan Y."/>
            <person name="Fang M."/>
            <person name="Shi L."/>
            <person name="Lu R."/>
            <person name="Comes H.P."/>
            <person name="Ma Y."/>
            <person name="Chen Y."/>
            <person name="Huang G."/>
            <person name="Zhou Y."/>
            <person name="Zheng Z."/>
            <person name="Qiu Y."/>
        </authorList>
    </citation>
    <scope>NUCLEOTIDE SEQUENCE [LARGE SCALE GENOMIC DNA]</scope>
    <source>
        <strain evidence="9">F231</strain>
    </source>
</reference>
<evidence type="ECO:0000259" key="8">
    <source>
        <dbReference type="PROSITE" id="PS50103"/>
    </source>
</evidence>
<evidence type="ECO:0000256" key="7">
    <source>
        <dbReference type="PROSITE-ProRule" id="PRU00723"/>
    </source>
</evidence>
<dbReference type="PANTHER" id="PTHR14493">
    <property type="entry name" value="UNKEMPT FAMILY MEMBER"/>
    <property type="match status" value="1"/>
</dbReference>
<dbReference type="Gene3D" id="3.30.1370.210">
    <property type="match status" value="1"/>
</dbReference>
<dbReference type="InterPro" id="IPR057444">
    <property type="entry name" value="Znf-CCCH_AtC3H23-like"/>
</dbReference>
<keyword evidence="1 7" id="KW-0479">Metal-binding</keyword>
<keyword evidence="4 7" id="KW-0862">Zinc</keyword>
<dbReference type="PROSITE" id="PS50088">
    <property type="entry name" value="ANK_REPEAT"/>
    <property type="match status" value="2"/>
</dbReference>
<dbReference type="InterPro" id="IPR002110">
    <property type="entry name" value="Ankyrin_rpt"/>
</dbReference>
<dbReference type="Pfam" id="PF18044">
    <property type="entry name" value="zf-CCCH_4"/>
    <property type="match status" value="1"/>
</dbReference>
<dbReference type="InterPro" id="IPR000571">
    <property type="entry name" value="Znf_CCCH"/>
</dbReference>
<dbReference type="InterPro" id="IPR045234">
    <property type="entry name" value="Unkempt-like"/>
</dbReference>
<dbReference type="GO" id="GO:0008270">
    <property type="term" value="F:zinc ion binding"/>
    <property type="evidence" value="ECO:0007669"/>
    <property type="project" value="UniProtKB-KW"/>
</dbReference>
<keyword evidence="10" id="KW-1185">Reference proteome</keyword>
<evidence type="ECO:0000313" key="9">
    <source>
        <dbReference type="EMBL" id="KAK4762983.1"/>
    </source>
</evidence>
<dbReference type="SMART" id="SM00248">
    <property type="entry name" value="ANK"/>
    <property type="match status" value="2"/>
</dbReference>
<dbReference type="Pfam" id="PF12796">
    <property type="entry name" value="Ank_2"/>
    <property type="match status" value="1"/>
</dbReference>
<proteinExistence type="predicted"/>
<feature type="domain" description="C3H1-type" evidence="8">
    <location>
        <begin position="282"/>
        <end position="304"/>
    </location>
</feature>
<dbReference type="Gene3D" id="1.25.40.20">
    <property type="entry name" value="Ankyrin repeat-containing domain"/>
    <property type="match status" value="1"/>
</dbReference>
<evidence type="ECO:0000256" key="1">
    <source>
        <dbReference type="ARBA" id="ARBA00022723"/>
    </source>
</evidence>
<sequence length="665" mass="73377">MPSHQEDDTFNSSMTNSGVASETKYSFSCLLELAADNDVEGFRRFLCDPSLIAEIGVWYSCQKDSKHMILEKRTPLMIAARYGSVDIVRLIISLPGVDINYVCEPEKSTALHCAASGGSVNAIEVVKILLLAGADPDATDVSDNRPFNVIVAHPDFPVLKLQLQELLRNTDSIQTDVHSSMIGFRSISLPSSETDSELSAIAYNSYDEHVLSAKEKKDYPVDSSLPNIKDSEYSTDEFRMHSFKIRPCSRAYSHDWTECPFVHPGENARRRDPRKFHYSCIPCPEFRKGACKNGDLCEYAHGIFESGLHPAQYRTRLCKDGSSCERRVCFFAHKNEELRPLHGSTGSGPLSPGFSNSAVATMDMASVLGLFPASPCAISALSATPFSPPMSPTNKGIIHPSIALSQQGMPVLNLQTSRLRSSINFRGIPVEELHLLSSPFPSPPVRSRIVAPNFNDLFSTEILSPQCFDQHSASLVFSPTHKSQLQLQQQYNLLSPIRTGLFSPKTAEHPLMESPFCLSLPSGISPRCINPLSPVSCQLSSFAHREKLQQEMCSFKSQEFGQCENIDLPADLRLKSPSVITGKVDWSVQPHDPIGLMKSSPKGDKGELPDFSWVEPLIKGSPSHVKIQSEGPNLNSNLNIQNDSREQAILGAWLEQLKLDQIASK</sequence>
<dbReference type="PROSITE" id="PS50297">
    <property type="entry name" value="ANK_REP_REGION"/>
    <property type="match status" value="2"/>
</dbReference>
<feature type="repeat" description="ANK" evidence="6">
    <location>
        <begin position="106"/>
        <end position="141"/>
    </location>
</feature>
<dbReference type="PANTHER" id="PTHR14493:SF81">
    <property type="entry name" value="ZINC FINGER CCCH DOMAIN-CONTAINING PROTEIN 56-LIKE"/>
    <property type="match status" value="1"/>
</dbReference>
<dbReference type="Proteomes" id="UP001346149">
    <property type="component" value="Unassembled WGS sequence"/>
</dbReference>
<dbReference type="GO" id="GO:0003677">
    <property type="term" value="F:DNA binding"/>
    <property type="evidence" value="ECO:0007669"/>
    <property type="project" value="UniProtKB-KW"/>
</dbReference>
<name>A0AAN7KEG8_TRANT</name>
<evidence type="ECO:0000256" key="4">
    <source>
        <dbReference type="ARBA" id="ARBA00022833"/>
    </source>
</evidence>
<dbReference type="GO" id="GO:0006355">
    <property type="term" value="P:regulation of DNA-templated transcription"/>
    <property type="evidence" value="ECO:0007669"/>
    <property type="project" value="UniProtKB-ARBA"/>
</dbReference>
<protein>
    <recommendedName>
        <fullName evidence="8">C3H1-type domain-containing protein</fullName>
    </recommendedName>
</protein>
<dbReference type="PROSITE" id="PS50103">
    <property type="entry name" value="ZF_C3H1"/>
    <property type="match status" value="1"/>
</dbReference>
<gene>
    <name evidence="9" type="ORF">SAY86_008751</name>
</gene>
<evidence type="ECO:0000256" key="2">
    <source>
        <dbReference type="ARBA" id="ARBA00022737"/>
    </source>
</evidence>
<evidence type="ECO:0000313" key="10">
    <source>
        <dbReference type="Proteomes" id="UP001346149"/>
    </source>
</evidence>
<dbReference type="SMART" id="SM00356">
    <property type="entry name" value="ZnF_C3H1"/>
    <property type="match status" value="2"/>
</dbReference>
<accession>A0AAN7KEG8</accession>
<keyword evidence="6" id="KW-0040">ANK repeat</keyword>
<dbReference type="FunFam" id="3.30.1370.210:FF:000009">
    <property type="entry name" value="Zinc finger CCCH domain-containing protein 66"/>
    <property type="match status" value="1"/>
</dbReference>
<dbReference type="InterPro" id="IPR041367">
    <property type="entry name" value="Znf-CCCH_4"/>
</dbReference>
<keyword evidence="2" id="KW-0677">Repeat</keyword>
<feature type="repeat" description="ANK" evidence="6">
    <location>
        <begin position="71"/>
        <end position="93"/>
    </location>
</feature>
<dbReference type="AlphaFoldDB" id="A0AAN7KEG8"/>
<dbReference type="SUPFAM" id="SSF48403">
    <property type="entry name" value="Ankyrin repeat"/>
    <property type="match status" value="1"/>
</dbReference>
<feature type="zinc finger region" description="C3H1-type" evidence="7">
    <location>
        <begin position="282"/>
        <end position="304"/>
    </location>
</feature>
<evidence type="ECO:0000256" key="3">
    <source>
        <dbReference type="ARBA" id="ARBA00022771"/>
    </source>
</evidence>
<comment type="caution">
    <text evidence="9">The sequence shown here is derived from an EMBL/GenBank/DDBJ whole genome shotgun (WGS) entry which is preliminary data.</text>
</comment>
<dbReference type="EMBL" id="JAXQNO010000024">
    <property type="protein sequence ID" value="KAK4762983.1"/>
    <property type="molecule type" value="Genomic_DNA"/>
</dbReference>
<dbReference type="Pfam" id="PF25512">
    <property type="entry name" value="zf-CCCH_AtC3H23"/>
    <property type="match status" value="1"/>
</dbReference>
<dbReference type="InterPro" id="IPR036770">
    <property type="entry name" value="Ankyrin_rpt-contain_sf"/>
</dbReference>
<evidence type="ECO:0000256" key="6">
    <source>
        <dbReference type="PROSITE-ProRule" id="PRU00023"/>
    </source>
</evidence>
<organism evidence="9 10">
    <name type="scientific">Trapa natans</name>
    <name type="common">Water chestnut</name>
    <dbReference type="NCBI Taxonomy" id="22666"/>
    <lineage>
        <taxon>Eukaryota</taxon>
        <taxon>Viridiplantae</taxon>
        <taxon>Streptophyta</taxon>
        <taxon>Embryophyta</taxon>
        <taxon>Tracheophyta</taxon>
        <taxon>Spermatophyta</taxon>
        <taxon>Magnoliopsida</taxon>
        <taxon>eudicotyledons</taxon>
        <taxon>Gunneridae</taxon>
        <taxon>Pentapetalae</taxon>
        <taxon>rosids</taxon>
        <taxon>malvids</taxon>
        <taxon>Myrtales</taxon>
        <taxon>Lythraceae</taxon>
        <taxon>Trapa</taxon>
    </lineage>
</organism>
<keyword evidence="3 7" id="KW-0863">Zinc-finger</keyword>